<reference evidence="3" key="1">
    <citation type="submission" date="2014-09" db="EMBL/GenBank/DDBJ databases">
        <authorList>
            <person name="Mudge J."/>
            <person name="Ramaraj T."/>
            <person name="Lindquist I.E."/>
            <person name="Bharti A.K."/>
            <person name="Sundararajan A."/>
            <person name="Cameron C.T."/>
            <person name="Woodward J.E."/>
            <person name="May G.D."/>
            <person name="Brubaker C."/>
            <person name="Broadhvest J."/>
            <person name="Wilkins T.A."/>
        </authorList>
    </citation>
    <scope>NUCLEOTIDE SEQUENCE</scope>
    <source>
        <strain evidence="3">cv. AKA8401</strain>
    </source>
</reference>
<feature type="region of interest" description="Disordered" evidence="1">
    <location>
        <begin position="116"/>
        <end position="171"/>
    </location>
</feature>
<evidence type="ECO:0000313" key="2">
    <source>
        <dbReference type="EMBL" id="KHG19318.1"/>
    </source>
</evidence>
<protein>
    <submittedName>
        <fullName evidence="2">Leucine-rich repeat-containing 33</fullName>
    </submittedName>
</protein>
<dbReference type="EMBL" id="KN412730">
    <property type="protein sequence ID" value="KHG19318.1"/>
    <property type="molecule type" value="Genomic_DNA"/>
</dbReference>
<keyword evidence="3" id="KW-1185">Reference proteome</keyword>
<sequence>MKLCLNEVNLKLYRLRAKEIGLGSGKSKNSRIVDLHRSSISEGPSVKLSTLSSTFDTFKNPERAVADDVESVVPTPAHGAVPVESRPISSSHEGEAKQAFHQMMNEWFTQYIQTNPVVQQPSPPNNPSPIPVVPPMIDPMRFNRPPVDKIRKHGAEEFKANDGDDAERAEL</sequence>
<gene>
    <name evidence="2" type="ORF">F383_08618</name>
</gene>
<evidence type="ECO:0000256" key="1">
    <source>
        <dbReference type="SAM" id="MobiDB-lite"/>
    </source>
</evidence>
<dbReference type="AlphaFoldDB" id="A0A0B0NXY6"/>
<name>A0A0B0NXY6_GOSAR</name>
<proteinExistence type="predicted"/>
<accession>A0A0B0NXY6</accession>
<feature type="compositionally biased region" description="Pro residues" evidence="1">
    <location>
        <begin position="121"/>
        <end position="137"/>
    </location>
</feature>
<organism evidence="2 3">
    <name type="scientific">Gossypium arboreum</name>
    <name type="common">Tree cotton</name>
    <name type="synonym">Gossypium nanking</name>
    <dbReference type="NCBI Taxonomy" id="29729"/>
    <lineage>
        <taxon>Eukaryota</taxon>
        <taxon>Viridiplantae</taxon>
        <taxon>Streptophyta</taxon>
        <taxon>Embryophyta</taxon>
        <taxon>Tracheophyta</taxon>
        <taxon>Spermatophyta</taxon>
        <taxon>Magnoliopsida</taxon>
        <taxon>eudicotyledons</taxon>
        <taxon>Gunneridae</taxon>
        <taxon>Pentapetalae</taxon>
        <taxon>rosids</taxon>
        <taxon>malvids</taxon>
        <taxon>Malvales</taxon>
        <taxon>Malvaceae</taxon>
        <taxon>Malvoideae</taxon>
        <taxon>Gossypium</taxon>
    </lineage>
</organism>
<dbReference type="Proteomes" id="UP000032142">
    <property type="component" value="Unassembled WGS sequence"/>
</dbReference>
<feature type="compositionally biased region" description="Basic and acidic residues" evidence="1">
    <location>
        <begin position="146"/>
        <end position="171"/>
    </location>
</feature>
<evidence type="ECO:0000313" key="3">
    <source>
        <dbReference type="Proteomes" id="UP000032142"/>
    </source>
</evidence>